<comment type="subcellular location">
    <subcellularLocation>
        <location evidence="1">Nucleus</location>
    </subcellularLocation>
</comment>
<dbReference type="PROSITE" id="PS50888">
    <property type="entry name" value="BHLH"/>
    <property type="match status" value="1"/>
</dbReference>
<dbReference type="WBParaSite" id="TTAC_0001031101-mRNA-1">
    <property type="protein sequence ID" value="TTAC_0001031101-mRNA-1"/>
    <property type="gene ID" value="TTAC_0001031101"/>
</dbReference>
<name>A0A0R3X9T6_HYDTA</name>
<dbReference type="InterPro" id="IPR011598">
    <property type="entry name" value="bHLH_dom"/>
</dbReference>
<dbReference type="OrthoDB" id="6022628at2759"/>
<dbReference type="EMBL" id="UYWX01021518">
    <property type="protein sequence ID" value="VDM35277.1"/>
    <property type="molecule type" value="Genomic_DNA"/>
</dbReference>
<evidence type="ECO:0000256" key="7">
    <source>
        <dbReference type="SAM" id="MobiDB-lite"/>
    </source>
</evidence>
<evidence type="ECO:0000256" key="3">
    <source>
        <dbReference type="ARBA" id="ARBA00023125"/>
    </source>
</evidence>
<keyword evidence="2" id="KW-0805">Transcription regulation</keyword>
<keyword evidence="10" id="KW-1185">Reference proteome</keyword>
<evidence type="ECO:0000259" key="8">
    <source>
        <dbReference type="PROSITE" id="PS50888"/>
    </source>
</evidence>
<dbReference type="Pfam" id="PF00010">
    <property type="entry name" value="HLH"/>
    <property type="match status" value="1"/>
</dbReference>
<feature type="coiled-coil region" evidence="6">
    <location>
        <begin position="269"/>
        <end position="303"/>
    </location>
</feature>
<dbReference type="SUPFAM" id="SSF47459">
    <property type="entry name" value="HLH, helix-loop-helix DNA-binding domain"/>
    <property type="match status" value="1"/>
</dbReference>
<dbReference type="PANTHER" id="PTHR15741:SF37">
    <property type="entry name" value="LD38259P"/>
    <property type="match status" value="1"/>
</dbReference>
<dbReference type="STRING" id="6205.A0A0R3X9T6"/>
<feature type="compositionally biased region" description="Pro residues" evidence="7">
    <location>
        <begin position="59"/>
        <end position="72"/>
    </location>
</feature>
<feature type="compositionally biased region" description="Polar residues" evidence="7">
    <location>
        <begin position="27"/>
        <end position="36"/>
    </location>
</feature>
<evidence type="ECO:0000313" key="11">
    <source>
        <dbReference type="WBParaSite" id="TTAC_0001031101-mRNA-1"/>
    </source>
</evidence>
<feature type="domain" description="BHLH" evidence="8">
    <location>
        <begin position="195"/>
        <end position="272"/>
    </location>
</feature>
<evidence type="ECO:0000256" key="4">
    <source>
        <dbReference type="ARBA" id="ARBA00023163"/>
    </source>
</evidence>
<feature type="compositionally biased region" description="Pro residues" evidence="7">
    <location>
        <begin position="1"/>
        <end position="20"/>
    </location>
</feature>
<evidence type="ECO:0000256" key="1">
    <source>
        <dbReference type="ARBA" id="ARBA00004123"/>
    </source>
</evidence>
<evidence type="ECO:0000313" key="10">
    <source>
        <dbReference type="Proteomes" id="UP000274429"/>
    </source>
</evidence>
<evidence type="ECO:0000313" key="9">
    <source>
        <dbReference type="EMBL" id="VDM35277.1"/>
    </source>
</evidence>
<dbReference type="InterPro" id="IPR052207">
    <property type="entry name" value="Max-like/E-box_TFs"/>
</dbReference>
<dbReference type="GO" id="GO:0000981">
    <property type="term" value="F:DNA-binding transcription factor activity, RNA polymerase II-specific"/>
    <property type="evidence" value="ECO:0007669"/>
    <property type="project" value="TreeGrafter"/>
</dbReference>
<accession>A0A0R3X9T6</accession>
<feature type="compositionally biased region" description="Polar residues" evidence="7">
    <location>
        <begin position="185"/>
        <end position="203"/>
    </location>
</feature>
<dbReference type="InterPro" id="IPR036638">
    <property type="entry name" value="HLH_DNA-bd_sf"/>
</dbReference>
<proteinExistence type="predicted"/>
<dbReference type="AlphaFoldDB" id="A0A0R3X9T6"/>
<reference evidence="9 10" key="2">
    <citation type="submission" date="2018-11" db="EMBL/GenBank/DDBJ databases">
        <authorList>
            <consortium name="Pathogen Informatics"/>
        </authorList>
    </citation>
    <scope>NUCLEOTIDE SEQUENCE [LARGE SCALE GENOMIC DNA]</scope>
</reference>
<feature type="region of interest" description="Disordered" evidence="7">
    <location>
        <begin position="1"/>
        <end position="81"/>
    </location>
</feature>
<evidence type="ECO:0000256" key="2">
    <source>
        <dbReference type="ARBA" id="ARBA00023015"/>
    </source>
</evidence>
<feature type="region of interest" description="Disordered" evidence="7">
    <location>
        <begin position="99"/>
        <end position="122"/>
    </location>
</feature>
<dbReference type="PANTHER" id="PTHR15741">
    <property type="entry name" value="BASIC HELIX-LOOP-HELIX ZIP TRANSCRIPTION FACTOR"/>
    <property type="match status" value="1"/>
</dbReference>
<protein>
    <submittedName>
        <fullName evidence="11">BHLH domain-containing protein</fullName>
    </submittedName>
</protein>
<keyword evidence="4" id="KW-0804">Transcription</keyword>
<evidence type="ECO:0000256" key="5">
    <source>
        <dbReference type="ARBA" id="ARBA00023242"/>
    </source>
</evidence>
<gene>
    <name evidence="9" type="ORF">TTAC_LOCUS10297</name>
</gene>
<reference evidence="11" key="1">
    <citation type="submission" date="2017-02" db="UniProtKB">
        <authorList>
            <consortium name="WormBaseParasite"/>
        </authorList>
    </citation>
    <scope>IDENTIFICATION</scope>
</reference>
<feature type="region of interest" description="Disordered" evidence="7">
    <location>
        <begin position="185"/>
        <end position="205"/>
    </location>
</feature>
<keyword evidence="6" id="KW-0175">Coiled coil</keyword>
<evidence type="ECO:0000256" key="6">
    <source>
        <dbReference type="SAM" id="Coils"/>
    </source>
</evidence>
<dbReference type="GO" id="GO:0046983">
    <property type="term" value="F:protein dimerization activity"/>
    <property type="evidence" value="ECO:0007669"/>
    <property type="project" value="InterPro"/>
</dbReference>
<sequence length="408" mass="45413">MPPSMLPAGPPAPPPPPPSCSLPSTPQAAQVLSPYTASRGADSQKLISHYRRSRSQYHPNPPPYRRPMPPPTESSKFCGGSISSAPELYTICPLPPSVSEPSDFGEEDVPFVKPPSATTVLGTPEILNEPEDQDEALIDGGDENEDTDFESFVVTGTEGEEVGAGDDDDEEDIKSAFLVTPQQSSCLEHVETSSTAHFHPSSTEQRRRMSMQSSLKLLQELVLQNQEKRIGRERKVVGSHQPLHQQHSHHLHHQKTSKAAVLRDGAALIRSQRATRDQLDAEITRLRAELDSLQESVNACCDKLPTSGVMSKQQVKSVKNGAHAWFHELVARRTQVNWKFYVFSLIFTDVFDTYCEKVWGSTSHEVLRRSTVSWLEDHCDLPQLRKCKSLSLLAFSQIIYRVFSFYAG</sequence>
<keyword evidence="3" id="KW-0238">DNA-binding</keyword>
<keyword evidence="5" id="KW-0539">Nucleus</keyword>
<dbReference type="GO" id="GO:0000978">
    <property type="term" value="F:RNA polymerase II cis-regulatory region sequence-specific DNA binding"/>
    <property type="evidence" value="ECO:0007669"/>
    <property type="project" value="TreeGrafter"/>
</dbReference>
<organism evidence="11">
    <name type="scientific">Hydatigena taeniaeformis</name>
    <name type="common">Feline tapeworm</name>
    <name type="synonym">Taenia taeniaeformis</name>
    <dbReference type="NCBI Taxonomy" id="6205"/>
    <lineage>
        <taxon>Eukaryota</taxon>
        <taxon>Metazoa</taxon>
        <taxon>Spiralia</taxon>
        <taxon>Lophotrochozoa</taxon>
        <taxon>Platyhelminthes</taxon>
        <taxon>Cestoda</taxon>
        <taxon>Eucestoda</taxon>
        <taxon>Cyclophyllidea</taxon>
        <taxon>Taeniidae</taxon>
        <taxon>Hydatigera</taxon>
    </lineage>
</organism>
<dbReference type="Gene3D" id="4.10.280.10">
    <property type="entry name" value="Helix-loop-helix DNA-binding domain"/>
    <property type="match status" value="1"/>
</dbReference>
<dbReference type="Proteomes" id="UP000274429">
    <property type="component" value="Unassembled WGS sequence"/>
</dbReference>
<dbReference type="GO" id="GO:0005634">
    <property type="term" value="C:nucleus"/>
    <property type="evidence" value="ECO:0007669"/>
    <property type="project" value="UniProtKB-SubCell"/>
</dbReference>